<evidence type="ECO:0000313" key="1">
    <source>
        <dbReference type="EMBL" id="CAE7945681.1"/>
    </source>
</evidence>
<comment type="caution">
    <text evidence="1">The sequence shown here is derived from an EMBL/GenBank/DDBJ whole genome shotgun (WGS) entry which is preliminary data.</text>
</comment>
<dbReference type="AlphaFoldDB" id="A0A813CLN2"/>
<name>A0A813CLN2_9DINO</name>
<keyword evidence="2" id="KW-1185">Reference proteome</keyword>
<reference evidence="1" key="1">
    <citation type="submission" date="2021-02" db="EMBL/GenBank/DDBJ databases">
        <authorList>
            <person name="Dougan E. K."/>
            <person name="Rhodes N."/>
            <person name="Thang M."/>
            <person name="Chan C."/>
        </authorList>
    </citation>
    <scope>NUCLEOTIDE SEQUENCE</scope>
</reference>
<dbReference type="EMBL" id="CAJNJA010104274">
    <property type="protein sequence ID" value="CAE7945681.1"/>
    <property type="molecule type" value="Genomic_DNA"/>
</dbReference>
<dbReference type="Proteomes" id="UP000601435">
    <property type="component" value="Unassembled WGS sequence"/>
</dbReference>
<dbReference type="OrthoDB" id="411182at2759"/>
<accession>A0A813CLN2</accession>
<evidence type="ECO:0000313" key="2">
    <source>
        <dbReference type="Proteomes" id="UP000601435"/>
    </source>
</evidence>
<sequence length="173" mass="19130">MLKKLARGAPKLGPLLRLGLRNLASAEAPEVLEATETPSRPSSAPREDLLQQWISPGATLYVNPICSQLDQMLLKCEEIESVLALLVTHRGVFFVHNLVTAVQVLGSLAEDAKDPMAVNRLLRDPRYDVLLRDLFRFVPKLDFLAMTNVACSLQQLDHKCARLAMSALDAVLM</sequence>
<protein>
    <submittedName>
        <fullName evidence="1">Uncharacterized protein</fullName>
    </submittedName>
</protein>
<proteinExistence type="predicted"/>
<organism evidence="1 2">
    <name type="scientific">Symbiodinium necroappetens</name>
    <dbReference type="NCBI Taxonomy" id="1628268"/>
    <lineage>
        <taxon>Eukaryota</taxon>
        <taxon>Sar</taxon>
        <taxon>Alveolata</taxon>
        <taxon>Dinophyceae</taxon>
        <taxon>Suessiales</taxon>
        <taxon>Symbiodiniaceae</taxon>
        <taxon>Symbiodinium</taxon>
    </lineage>
</organism>
<gene>
    <name evidence="1" type="ORF">SNEC2469_LOCUS35641</name>
</gene>